<keyword evidence="2" id="KW-1185">Reference proteome</keyword>
<evidence type="ECO:0000313" key="2">
    <source>
        <dbReference type="Proteomes" id="UP000838100"/>
    </source>
</evidence>
<gene>
    <name evidence="1" type="ORF">SIN8267_00662</name>
</gene>
<protein>
    <recommendedName>
        <fullName evidence="3">DUF1415 domain-containing protein</fullName>
    </recommendedName>
</protein>
<organism evidence="1 2">
    <name type="scientific">Sinobacterium norvegicum</name>
    <dbReference type="NCBI Taxonomy" id="1641715"/>
    <lineage>
        <taxon>Bacteria</taxon>
        <taxon>Pseudomonadati</taxon>
        <taxon>Pseudomonadota</taxon>
        <taxon>Gammaproteobacteria</taxon>
        <taxon>Cellvibrionales</taxon>
        <taxon>Spongiibacteraceae</taxon>
        <taxon>Sinobacterium</taxon>
    </lineage>
</organism>
<accession>A0ABM9AC58</accession>
<dbReference type="RefSeq" id="WP_237443251.1">
    <property type="nucleotide sequence ID" value="NZ_CAKLPX010000001.1"/>
</dbReference>
<evidence type="ECO:0008006" key="3">
    <source>
        <dbReference type="Google" id="ProtNLM"/>
    </source>
</evidence>
<comment type="caution">
    <text evidence="1">The sequence shown here is derived from an EMBL/GenBank/DDBJ whole genome shotgun (WGS) entry which is preliminary data.</text>
</comment>
<proteinExistence type="predicted"/>
<dbReference type="Proteomes" id="UP000838100">
    <property type="component" value="Unassembled WGS sequence"/>
</dbReference>
<name>A0ABM9AC58_9GAMM</name>
<sequence length="178" mass="20497">MQTQKMIEQTSAWVGQFIVKYNICPFARREVEAQSIRYCVATESTPASLLQSLLDECRYLDDQPLTETTLMIIPSGMEGFYDYLDLLSVADQLLLEEGYEGVYQLASFHPDYCFDGVPQDDASNVTNRSPYPMFHIIREASMEKALKNYKEPESIPDNNIRLTREKGSAFWQQLFHSL</sequence>
<reference evidence="1" key="1">
    <citation type="submission" date="2021-12" db="EMBL/GenBank/DDBJ databases">
        <authorList>
            <person name="Rodrigo-Torres L."/>
            <person name="Arahal R. D."/>
            <person name="Lucena T."/>
        </authorList>
    </citation>
    <scope>NUCLEOTIDE SEQUENCE</scope>
    <source>
        <strain evidence="1">CECT 8267</strain>
    </source>
</reference>
<dbReference type="Pfam" id="PF07209">
    <property type="entry name" value="DUF1415"/>
    <property type="match status" value="1"/>
</dbReference>
<evidence type="ECO:0000313" key="1">
    <source>
        <dbReference type="EMBL" id="CAH0990569.1"/>
    </source>
</evidence>
<dbReference type="InterPro" id="IPR009858">
    <property type="entry name" value="DUF1415"/>
</dbReference>
<dbReference type="EMBL" id="CAKLPX010000001">
    <property type="protein sequence ID" value="CAH0990569.1"/>
    <property type="molecule type" value="Genomic_DNA"/>
</dbReference>